<dbReference type="Pfam" id="PF00069">
    <property type="entry name" value="Pkinase"/>
    <property type="match status" value="1"/>
</dbReference>
<dbReference type="SUPFAM" id="SSF56112">
    <property type="entry name" value="Protein kinase-like (PK-like)"/>
    <property type="match status" value="1"/>
</dbReference>
<keyword evidence="2" id="KW-0808">Transferase</keyword>
<dbReference type="PROSITE" id="PS50011">
    <property type="entry name" value="PROTEIN_KINASE_DOM"/>
    <property type="match status" value="1"/>
</dbReference>
<sequence>MLSHLKHKNLVSFIGFCDEKDEKIIINKHESHESLEKYLKGSVLTWLQRLQIFVGIAQALNYIHYDAERNISVIHRNIKSSKVLLDDNWEPKLSGFELAMRNTSERRHRLLLAEVIGTIGYMDPVRIGYQRTY</sequence>
<comment type="caution">
    <text evidence="2">The sequence shown here is derived from an EMBL/GenBank/DDBJ whole genome shotgun (WGS) entry which is preliminary data.</text>
</comment>
<dbReference type="GO" id="GO:0005524">
    <property type="term" value="F:ATP binding"/>
    <property type="evidence" value="ECO:0007669"/>
    <property type="project" value="InterPro"/>
</dbReference>
<dbReference type="PANTHER" id="PTHR27003">
    <property type="entry name" value="OS07G0166700 PROTEIN"/>
    <property type="match status" value="1"/>
</dbReference>
<proteinExistence type="predicted"/>
<dbReference type="InterPro" id="IPR000719">
    <property type="entry name" value="Prot_kinase_dom"/>
</dbReference>
<dbReference type="Gene3D" id="3.30.200.20">
    <property type="entry name" value="Phosphorylase Kinase, domain 1"/>
    <property type="match status" value="1"/>
</dbReference>
<dbReference type="PANTHER" id="PTHR27003:SF383">
    <property type="entry name" value="TYROSINE-PROTEIN KINASE, NON-RECEPTOR JAK_TYK2-RELATED"/>
    <property type="match status" value="1"/>
</dbReference>
<dbReference type="EMBL" id="MNCJ02000326">
    <property type="protein sequence ID" value="KAF5784478.1"/>
    <property type="molecule type" value="Genomic_DNA"/>
</dbReference>
<evidence type="ECO:0000313" key="2">
    <source>
        <dbReference type="EMBL" id="KAF5784478.1"/>
    </source>
</evidence>
<name>A0A9K3N2X2_HELAN</name>
<reference evidence="2" key="1">
    <citation type="journal article" date="2017" name="Nature">
        <title>The sunflower genome provides insights into oil metabolism, flowering and Asterid evolution.</title>
        <authorList>
            <person name="Badouin H."/>
            <person name="Gouzy J."/>
            <person name="Grassa C.J."/>
            <person name="Murat F."/>
            <person name="Staton S.E."/>
            <person name="Cottret L."/>
            <person name="Lelandais-Briere C."/>
            <person name="Owens G.L."/>
            <person name="Carrere S."/>
            <person name="Mayjonade B."/>
            <person name="Legrand L."/>
            <person name="Gill N."/>
            <person name="Kane N.C."/>
            <person name="Bowers J.E."/>
            <person name="Hubner S."/>
            <person name="Bellec A."/>
            <person name="Berard A."/>
            <person name="Berges H."/>
            <person name="Blanchet N."/>
            <person name="Boniface M.C."/>
            <person name="Brunel D."/>
            <person name="Catrice O."/>
            <person name="Chaidir N."/>
            <person name="Claudel C."/>
            <person name="Donnadieu C."/>
            <person name="Faraut T."/>
            <person name="Fievet G."/>
            <person name="Helmstetter N."/>
            <person name="King M."/>
            <person name="Knapp S.J."/>
            <person name="Lai Z."/>
            <person name="Le Paslier M.C."/>
            <person name="Lippi Y."/>
            <person name="Lorenzon L."/>
            <person name="Mandel J.R."/>
            <person name="Marage G."/>
            <person name="Marchand G."/>
            <person name="Marquand E."/>
            <person name="Bret-Mestries E."/>
            <person name="Morien E."/>
            <person name="Nambeesan S."/>
            <person name="Nguyen T."/>
            <person name="Pegot-Espagnet P."/>
            <person name="Pouilly N."/>
            <person name="Raftis F."/>
            <person name="Sallet E."/>
            <person name="Schiex T."/>
            <person name="Thomas J."/>
            <person name="Vandecasteele C."/>
            <person name="Vares D."/>
            <person name="Vear F."/>
            <person name="Vautrin S."/>
            <person name="Crespi M."/>
            <person name="Mangin B."/>
            <person name="Burke J.M."/>
            <person name="Salse J."/>
            <person name="Munos S."/>
            <person name="Vincourt P."/>
            <person name="Rieseberg L.H."/>
            <person name="Langlade N.B."/>
        </authorList>
    </citation>
    <scope>NUCLEOTIDE SEQUENCE</scope>
    <source>
        <tissue evidence="2">Leaves</tissue>
    </source>
</reference>
<reference evidence="2" key="2">
    <citation type="submission" date="2020-06" db="EMBL/GenBank/DDBJ databases">
        <title>Helianthus annuus Genome sequencing and assembly Release 2.</title>
        <authorList>
            <person name="Gouzy J."/>
            <person name="Langlade N."/>
            <person name="Munos S."/>
        </authorList>
    </citation>
    <scope>NUCLEOTIDE SEQUENCE</scope>
    <source>
        <tissue evidence="2">Leaves</tissue>
    </source>
</reference>
<evidence type="ECO:0000259" key="1">
    <source>
        <dbReference type="PROSITE" id="PS50011"/>
    </source>
</evidence>
<organism evidence="2 3">
    <name type="scientific">Helianthus annuus</name>
    <name type="common">Common sunflower</name>
    <dbReference type="NCBI Taxonomy" id="4232"/>
    <lineage>
        <taxon>Eukaryota</taxon>
        <taxon>Viridiplantae</taxon>
        <taxon>Streptophyta</taxon>
        <taxon>Embryophyta</taxon>
        <taxon>Tracheophyta</taxon>
        <taxon>Spermatophyta</taxon>
        <taxon>Magnoliopsida</taxon>
        <taxon>eudicotyledons</taxon>
        <taxon>Gunneridae</taxon>
        <taxon>Pentapetalae</taxon>
        <taxon>asterids</taxon>
        <taxon>campanulids</taxon>
        <taxon>Asterales</taxon>
        <taxon>Asteraceae</taxon>
        <taxon>Asteroideae</taxon>
        <taxon>Heliantheae alliance</taxon>
        <taxon>Heliantheae</taxon>
        <taxon>Helianthus</taxon>
    </lineage>
</organism>
<feature type="domain" description="Protein kinase" evidence="1">
    <location>
        <begin position="1"/>
        <end position="133"/>
    </location>
</feature>
<dbReference type="Gene3D" id="1.10.510.10">
    <property type="entry name" value="Transferase(Phosphotransferase) domain 1"/>
    <property type="match status" value="1"/>
</dbReference>
<dbReference type="Proteomes" id="UP000215914">
    <property type="component" value="Unassembled WGS sequence"/>
</dbReference>
<dbReference type="InterPro" id="IPR045272">
    <property type="entry name" value="ANXUR1/2-like"/>
</dbReference>
<dbReference type="Gramene" id="mRNA:HanXRQr2_Chr11g0519991">
    <property type="protein sequence ID" value="CDS:HanXRQr2_Chr11g0519991.1"/>
    <property type="gene ID" value="HanXRQr2_Chr11g0519991"/>
</dbReference>
<dbReference type="GO" id="GO:0004714">
    <property type="term" value="F:transmembrane receptor protein tyrosine kinase activity"/>
    <property type="evidence" value="ECO:0007669"/>
    <property type="project" value="InterPro"/>
</dbReference>
<keyword evidence="3" id="KW-1185">Reference proteome</keyword>
<protein>
    <recommendedName>
        <fullName evidence="1">Protein kinase domain-containing protein</fullName>
    </recommendedName>
</protein>
<dbReference type="InterPro" id="IPR011009">
    <property type="entry name" value="Kinase-like_dom_sf"/>
</dbReference>
<evidence type="ECO:0000313" key="3">
    <source>
        <dbReference type="Proteomes" id="UP000215914"/>
    </source>
</evidence>
<accession>A0A9K3N2X2</accession>
<gene>
    <name evidence="2" type="ORF">HanXRQr2_Chr11g0519991</name>
</gene>
<dbReference type="AlphaFoldDB" id="A0A9K3N2X2"/>